<comment type="caution">
    <text evidence="1">The sequence shown here is derived from an EMBL/GenBank/DDBJ whole genome shotgun (WGS) entry which is preliminary data.</text>
</comment>
<evidence type="ECO:0000313" key="1">
    <source>
        <dbReference type="EMBL" id="MBN7822622.1"/>
    </source>
</evidence>
<dbReference type="Proteomes" id="UP000663992">
    <property type="component" value="Unassembled WGS sequence"/>
</dbReference>
<accession>A0ABS3CZR8</accession>
<evidence type="ECO:0000313" key="2">
    <source>
        <dbReference type="Proteomes" id="UP000663992"/>
    </source>
</evidence>
<protein>
    <recommendedName>
        <fullName evidence="3">Orphan protein</fullName>
    </recommendedName>
</protein>
<proteinExistence type="predicted"/>
<dbReference type="RefSeq" id="WP_152488002.1">
    <property type="nucleotide sequence ID" value="NZ_JAFKCS010000115.1"/>
</dbReference>
<reference evidence="1 2" key="1">
    <citation type="submission" date="2021-03" db="EMBL/GenBank/DDBJ databases">
        <title>novel species isolated from a fishpond in China.</title>
        <authorList>
            <person name="Lu H."/>
            <person name="Cai Z."/>
        </authorList>
    </citation>
    <scope>NUCLEOTIDE SEQUENCE [LARGE SCALE GENOMIC DNA]</scope>
    <source>
        <strain evidence="1 2">Y57</strain>
    </source>
</reference>
<name>A0ABS3CZR8_9ALTE</name>
<evidence type="ECO:0008006" key="3">
    <source>
        <dbReference type="Google" id="ProtNLM"/>
    </source>
</evidence>
<keyword evidence="2" id="KW-1185">Reference proteome</keyword>
<sequence length="122" mass="13382">MKNLLLLLAVAAGGYYLYTEHFAATAIDVDSYQALLQKVEATSVSLDEVKVGTHQLVTFFCNDASYEQATGKTSASCIARYENYRDMCEDRIFSQSPQTFANKADVIAVASRYVACTGIKNS</sequence>
<dbReference type="EMBL" id="JAFKCS010000115">
    <property type="protein sequence ID" value="MBN7822622.1"/>
    <property type="molecule type" value="Genomic_DNA"/>
</dbReference>
<gene>
    <name evidence="1" type="ORF">J0A65_22355</name>
</gene>
<organism evidence="1 2">
    <name type="scientific">Bowmanella yangjiangensis</name>
    <dbReference type="NCBI Taxonomy" id="2811230"/>
    <lineage>
        <taxon>Bacteria</taxon>
        <taxon>Pseudomonadati</taxon>
        <taxon>Pseudomonadota</taxon>
        <taxon>Gammaproteobacteria</taxon>
        <taxon>Alteromonadales</taxon>
        <taxon>Alteromonadaceae</taxon>
        <taxon>Bowmanella</taxon>
    </lineage>
</organism>